<feature type="compositionally biased region" description="Basic and acidic residues" evidence="1">
    <location>
        <begin position="29"/>
        <end position="41"/>
    </location>
</feature>
<evidence type="ECO:0000313" key="4">
    <source>
        <dbReference type="Proteomes" id="UP000067625"/>
    </source>
</evidence>
<dbReference type="Proteomes" id="UP000067625">
    <property type="component" value="Chromosome"/>
</dbReference>
<sequence length="111" mass="12665">MTYLIGIVILVIIVIAALITMNLKAASPENRKTGAPDHLPEEEPERNEGIGSPVTREDVQPEKMNDVSYRQALKELQPLDNETYDTEKPKNELNDNLYRNVLKNFSENDKR</sequence>
<protein>
    <submittedName>
        <fullName evidence="3">Uncharacterized protein</fullName>
    </submittedName>
</protein>
<keyword evidence="4" id="KW-1185">Reference proteome</keyword>
<keyword evidence="2" id="KW-0812">Transmembrane</keyword>
<feature type="region of interest" description="Disordered" evidence="1">
    <location>
        <begin position="26"/>
        <end position="95"/>
    </location>
</feature>
<gene>
    <name evidence="3" type="ORF">AM592_13460</name>
</gene>
<feature type="transmembrane region" description="Helical" evidence="2">
    <location>
        <begin position="6"/>
        <end position="23"/>
    </location>
</feature>
<feature type="compositionally biased region" description="Basic and acidic residues" evidence="1">
    <location>
        <begin position="55"/>
        <end position="65"/>
    </location>
</feature>
<reference evidence="4" key="1">
    <citation type="submission" date="2015-08" db="EMBL/GenBank/DDBJ databases">
        <title>Genome sequencing project for genomic taxonomy and phylogenomics of Bacillus-like bacteria.</title>
        <authorList>
            <person name="Liu B."/>
            <person name="Wang J."/>
            <person name="Zhu Y."/>
            <person name="Liu G."/>
            <person name="Chen Q."/>
            <person name="Chen Z."/>
            <person name="Lan J."/>
            <person name="Che J."/>
            <person name="Ge C."/>
            <person name="Shi H."/>
            <person name="Pan Z."/>
            <person name="Liu X."/>
        </authorList>
    </citation>
    <scope>NUCLEOTIDE SEQUENCE [LARGE SCALE GENOMIC DNA]</scope>
    <source>
        <strain evidence="4">FJAT-4402</strain>
    </source>
</reference>
<keyword evidence="2" id="KW-0472">Membrane</keyword>
<dbReference type="RefSeq" id="WP_053604269.1">
    <property type="nucleotide sequence ID" value="NZ_CP012600.1"/>
</dbReference>
<reference evidence="3 4" key="2">
    <citation type="journal article" date="2016" name="Int. J. Syst. Evol. Microbiol.">
        <title>Bacillus gobiensis sp. nov., isolated from a soil sample.</title>
        <authorList>
            <person name="Liu B."/>
            <person name="Liu G.H."/>
            <person name="Cetin S."/>
            <person name="Schumann P."/>
            <person name="Pan Z.Z."/>
            <person name="Chen Q.Q."/>
        </authorList>
    </citation>
    <scope>NUCLEOTIDE SEQUENCE [LARGE SCALE GENOMIC DNA]</scope>
    <source>
        <strain evidence="3 4">FJAT-4402</strain>
    </source>
</reference>
<dbReference type="STRING" id="1441095.AM592_13460"/>
<evidence type="ECO:0000256" key="1">
    <source>
        <dbReference type="SAM" id="MobiDB-lite"/>
    </source>
</evidence>
<accession>A0A0M4GAE2</accession>
<dbReference type="AlphaFoldDB" id="A0A0M4GAE2"/>
<name>A0A0M4GAE2_9BACI</name>
<proteinExistence type="predicted"/>
<evidence type="ECO:0000313" key="3">
    <source>
        <dbReference type="EMBL" id="ALC82478.1"/>
    </source>
</evidence>
<organism evidence="3 4">
    <name type="scientific">Bacillus gobiensis</name>
    <dbReference type="NCBI Taxonomy" id="1441095"/>
    <lineage>
        <taxon>Bacteria</taxon>
        <taxon>Bacillati</taxon>
        <taxon>Bacillota</taxon>
        <taxon>Bacilli</taxon>
        <taxon>Bacillales</taxon>
        <taxon>Bacillaceae</taxon>
        <taxon>Bacillus</taxon>
    </lineage>
</organism>
<dbReference type="EMBL" id="CP012600">
    <property type="protein sequence ID" value="ALC82478.1"/>
    <property type="molecule type" value="Genomic_DNA"/>
</dbReference>
<evidence type="ECO:0000256" key="2">
    <source>
        <dbReference type="SAM" id="Phobius"/>
    </source>
</evidence>
<dbReference type="PATRIC" id="fig|1441095.3.peg.2954"/>
<keyword evidence="2" id="KW-1133">Transmembrane helix</keyword>